<feature type="domain" description="CCHC-type" evidence="7">
    <location>
        <begin position="360"/>
        <end position="376"/>
    </location>
</feature>
<keyword evidence="2 4" id="KW-0863">Zinc-finger</keyword>
<dbReference type="AlphaFoldDB" id="A0A812V4T5"/>
<feature type="domain" description="GRF-type" evidence="8">
    <location>
        <begin position="752"/>
        <end position="791"/>
    </location>
</feature>
<feature type="region of interest" description="Disordered" evidence="6">
    <location>
        <begin position="594"/>
        <end position="634"/>
    </location>
</feature>
<evidence type="ECO:0000256" key="6">
    <source>
        <dbReference type="SAM" id="MobiDB-lite"/>
    </source>
</evidence>
<dbReference type="SMART" id="SM00343">
    <property type="entry name" value="ZnF_C2HC"/>
    <property type="match status" value="1"/>
</dbReference>
<feature type="compositionally biased region" description="Low complexity" evidence="6">
    <location>
        <begin position="15"/>
        <end position="41"/>
    </location>
</feature>
<dbReference type="OrthoDB" id="430051at2759"/>
<evidence type="ECO:0000313" key="9">
    <source>
        <dbReference type="EMBL" id="CAE7617301.1"/>
    </source>
</evidence>
<feature type="coiled-coil region" evidence="5">
    <location>
        <begin position="789"/>
        <end position="826"/>
    </location>
</feature>
<feature type="compositionally biased region" description="Basic and acidic residues" evidence="6">
    <location>
        <begin position="1"/>
        <end position="10"/>
    </location>
</feature>
<dbReference type="Pfam" id="PF06839">
    <property type="entry name" value="Zn_ribbon_GRF"/>
    <property type="match status" value="1"/>
</dbReference>
<gene>
    <name evidence="9" type="primary">Top3a</name>
    <name evidence="9" type="ORF">SNAT2548_LOCUS35096</name>
</gene>
<evidence type="ECO:0000256" key="3">
    <source>
        <dbReference type="ARBA" id="ARBA00022833"/>
    </source>
</evidence>
<dbReference type="Gene3D" id="4.10.60.10">
    <property type="entry name" value="Zinc finger, CCHC-type"/>
    <property type="match status" value="1"/>
</dbReference>
<dbReference type="EMBL" id="CAJNDS010002845">
    <property type="protein sequence ID" value="CAE7617301.1"/>
    <property type="molecule type" value="Genomic_DNA"/>
</dbReference>
<organism evidence="9 10">
    <name type="scientific">Symbiodinium natans</name>
    <dbReference type="NCBI Taxonomy" id="878477"/>
    <lineage>
        <taxon>Eukaryota</taxon>
        <taxon>Sar</taxon>
        <taxon>Alveolata</taxon>
        <taxon>Dinophyceae</taxon>
        <taxon>Suessiales</taxon>
        <taxon>Symbiodiniaceae</taxon>
        <taxon>Symbiodinium</taxon>
    </lineage>
</organism>
<evidence type="ECO:0000259" key="8">
    <source>
        <dbReference type="PROSITE" id="PS51999"/>
    </source>
</evidence>
<evidence type="ECO:0000256" key="2">
    <source>
        <dbReference type="ARBA" id="ARBA00022771"/>
    </source>
</evidence>
<evidence type="ECO:0000256" key="4">
    <source>
        <dbReference type="PROSITE-ProRule" id="PRU00047"/>
    </source>
</evidence>
<feature type="region of interest" description="Disordered" evidence="6">
    <location>
        <begin position="1"/>
        <end position="57"/>
    </location>
</feature>
<evidence type="ECO:0000313" key="10">
    <source>
        <dbReference type="Proteomes" id="UP000604046"/>
    </source>
</evidence>
<dbReference type="GO" id="GO:0003676">
    <property type="term" value="F:nucleic acid binding"/>
    <property type="evidence" value="ECO:0007669"/>
    <property type="project" value="InterPro"/>
</dbReference>
<feature type="compositionally biased region" description="Basic and acidic residues" evidence="6">
    <location>
        <begin position="621"/>
        <end position="630"/>
    </location>
</feature>
<dbReference type="InterPro" id="IPR001878">
    <property type="entry name" value="Znf_CCHC"/>
</dbReference>
<accession>A0A812V4T5</accession>
<sequence>MGGKGQEKGKSPAQGGKSLAEASAGGAAEMAASEGAGPSGSWRDREPPPSFDGRDPSRSFPRWLKELKLWEFETEIPKNKRGVKVLRQLSGAARSTADNLSFEEIACEKGLDNLLAALEEHFKPHLETSLPKAFEEAIYGDIRGSKETFGEFVIRMEYAFKELERQGVKLHDMVIGYVMFRHANLNDVQESQMLTWGEGKFDRAVVVRNLRRLDKGVHDSKKKGSHYLLDTEVDSEYDEGVQETYVEGPSFEDDESDFDEDYVYIGEGEMQDTFEESDIQEALATYQDVRRSLREQKNSRGYYPAGRNPSSGKGSGGFKGKGKGKGKGRVTLGFKNRDYVKFSRDGSTKVHVDMLKLRTRCARCGALGHWAKECRNPPDERGRVAAAQRASAASSSSTSTRSGFFVQAESPNGVGSARGYFVQNSKENSPSSVFMSFVPTFGSVLRAVMRDKSEQTEHQLEYEPAPVFVGVVTGAHEGVVDTAAQDGLIGKAALLRLAESAVIDLDRDILDIREYGVEAPMHALPSGHMSVDVTAFSPDGWKLPDGARGKAQHEQFVFATHSMISLKQTVIGNSKPAETHGIVDAAAHARAERARWSSPWKTSGSDEKPKSCKTLASGGREGVRSDDPGRPSRKGAGLAAKFLFAVPCPSTQASSIAAPAKDKQLEYGEVIRYANFLGTRQTKDKPQVAIEACNHPAQELKGAGNQHQKEIYCNKCKGRWEYLNPTQLARKKEEKDRACATSSSEQMKIITCQCGKPARSWQVKKEGPTKGRHFYRCEKRVCEFFLWDIKEQMEKKDQQAMELDDLEVLNEEIVKIQGQAEKHVEASREQMKEHMLQMESKFQAQMEAQAQQHQAETRMLHEQVAWFQSFMSQLQASQMEGFQMVDHSS</sequence>
<feature type="compositionally biased region" description="Basic and acidic residues" evidence="6">
    <location>
        <begin position="42"/>
        <end position="57"/>
    </location>
</feature>
<dbReference type="InterPro" id="IPR010666">
    <property type="entry name" value="Znf_GRF"/>
</dbReference>
<evidence type="ECO:0000256" key="5">
    <source>
        <dbReference type="SAM" id="Coils"/>
    </source>
</evidence>
<keyword evidence="5" id="KW-0175">Coiled coil</keyword>
<feature type="compositionally biased region" description="Low complexity" evidence="6">
    <location>
        <begin position="385"/>
        <end position="402"/>
    </location>
</feature>
<dbReference type="GO" id="GO:0008270">
    <property type="term" value="F:zinc ion binding"/>
    <property type="evidence" value="ECO:0007669"/>
    <property type="project" value="UniProtKB-KW"/>
</dbReference>
<feature type="region of interest" description="Disordered" evidence="6">
    <location>
        <begin position="377"/>
        <end position="403"/>
    </location>
</feature>
<protein>
    <submittedName>
        <fullName evidence="9">Top3a protein</fullName>
    </submittedName>
</protein>
<feature type="region of interest" description="Disordered" evidence="6">
    <location>
        <begin position="295"/>
        <end position="330"/>
    </location>
</feature>
<dbReference type="SUPFAM" id="SSF57756">
    <property type="entry name" value="Retrovirus zinc finger-like domains"/>
    <property type="match status" value="1"/>
</dbReference>
<dbReference type="InterPro" id="IPR036875">
    <property type="entry name" value="Znf_CCHC_sf"/>
</dbReference>
<keyword evidence="10" id="KW-1185">Reference proteome</keyword>
<dbReference type="Proteomes" id="UP000604046">
    <property type="component" value="Unassembled WGS sequence"/>
</dbReference>
<evidence type="ECO:0000259" key="7">
    <source>
        <dbReference type="PROSITE" id="PS50158"/>
    </source>
</evidence>
<keyword evidence="1" id="KW-0479">Metal-binding</keyword>
<reference evidence="9" key="1">
    <citation type="submission" date="2021-02" db="EMBL/GenBank/DDBJ databases">
        <authorList>
            <person name="Dougan E. K."/>
            <person name="Rhodes N."/>
            <person name="Thang M."/>
            <person name="Chan C."/>
        </authorList>
    </citation>
    <scope>NUCLEOTIDE SEQUENCE</scope>
</reference>
<dbReference type="PROSITE" id="PS50158">
    <property type="entry name" value="ZF_CCHC"/>
    <property type="match status" value="1"/>
</dbReference>
<dbReference type="PROSITE" id="PS51999">
    <property type="entry name" value="ZF_GRF"/>
    <property type="match status" value="1"/>
</dbReference>
<proteinExistence type="predicted"/>
<comment type="caution">
    <text evidence="9">The sequence shown here is derived from an EMBL/GenBank/DDBJ whole genome shotgun (WGS) entry which is preliminary data.</text>
</comment>
<keyword evidence="3" id="KW-0862">Zinc</keyword>
<name>A0A812V4T5_9DINO</name>
<evidence type="ECO:0000256" key="1">
    <source>
        <dbReference type="ARBA" id="ARBA00022723"/>
    </source>
</evidence>